<sequence length="83" mass="9114">VQDAGGYVKWWHAGSQSCSLVAKMAIDYCSAFIITLSALTCVTLCVNQKRHNMSSNTFRGKMCLGSWVKTPLFPELQKASAII</sequence>
<evidence type="ECO:0000313" key="3">
    <source>
        <dbReference type="Proteomes" id="UP000807342"/>
    </source>
</evidence>
<keyword evidence="3" id="KW-1185">Reference proteome</keyword>
<comment type="caution">
    <text evidence="2">The sequence shown here is derived from an EMBL/GenBank/DDBJ whole genome shotgun (WGS) entry which is preliminary data.</text>
</comment>
<dbReference type="Proteomes" id="UP000807342">
    <property type="component" value="Unassembled WGS sequence"/>
</dbReference>
<dbReference type="EMBL" id="MU151997">
    <property type="protein sequence ID" value="KAF9441241.1"/>
    <property type="molecule type" value="Genomic_DNA"/>
</dbReference>
<proteinExistence type="predicted"/>
<gene>
    <name evidence="2" type="ORF">P691DRAFT_610479</name>
</gene>
<feature type="non-terminal residue" evidence="2">
    <location>
        <position position="1"/>
    </location>
</feature>
<feature type="transmembrane region" description="Helical" evidence="1">
    <location>
        <begin position="25"/>
        <end position="46"/>
    </location>
</feature>
<dbReference type="AlphaFoldDB" id="A0A9P5X1M8"/>
<keyword evidence="1" id="KW-0812">Transmembrane</keyword>
<protein>
    <submittedName>
        <fullName evidence="2">Uncharacterized protein</fullName>
    </submittedName>
</protein>
<name>A0A9P5X1M8_9AGAR</name>
<keyword evidence="1" id="KW-0472">Membrane</keyword>
<organism evidence="2 3">
    <name type="scientific">Macrolepiota fuliginosa MF-IS2</name>
    <dbReference type="NCBI Taxonomy" id="1400762"/>
    <lineage>
        <taxon>Eukaryota</taxon>
        <taxon>Fungi</taxon>
        <taxon>Dikarya</taxon>
        <taxon>Basidiomycota</taxon>
        <taxon>Agaricomycotina</taxon>
        <taxon>Agaricomycetes</taxon>
        <taxon>Agaricomycetidae</taxon>
        <taxon>Agaricales</taxon>
        <taxon>Agaricineae</taxon>
        <taxon>Agaricaceae</taxon>
        <taxon>Macrolepiota</taxon>
    </lineage>
</organism>
<reference evidence="2" key="1">
    <citation type="submission" date="2020-11" db="EMBL/GenBank/DDBJ databases">
        <authorList>
            <consortium name="DOE Joint Genome Institute"/>
            <person name="Ahrendt S."/>
            <person name="Riley R."/>
            <person name="Andreopoulos W."/>
            <person name="Labutti K."/>
            <person name="Pangilinan J."/>
            <person name="Ruiz-Duenas F.J."/>
            <person name="Barrasa J.M."/>
            <person name="Sanchez-Garcia M."/>
            <person name="Camarero S."/>
            <person name="Miyauchi S."/>
            <person name="Serrano A."/>
            <person name="Linde D."/>
            <person name="Babiker R."/>
            <person name="Drula E."/>
            <person name="Ayuso-Fernandez I."/>
            <person name="Pacheco R."/>
            <person name="Padilla G."/>
            <person name="Ferreira P."/>
            <person name="Barriuso J."/>
            <person name="Kellner H."/>
            <person name="Castanera R."/>
            <person name="Alfaro M."/>
            <person name="Ramirez L."/>
            <person name="Pisabarro A.G."/>
            <person name="Kuo A."/>
            <person name="Tritt A."/>
            <person name="Lipzen A."/>
            <person name="He G."/>
            <person name="Yan M."/>
            <person name="Ng V."/>
            <person name="Cullen D."/>
            <person name="Martin F."/>
            <person name="Rosso M.-N."/>
            <person name="Henrissat B."/>
            <person name="Hibbett D."/>
            <person name="Martinez A.T."/>
            <person name="Grigoriev I.V."/>
        </authorList>
    </citation>
    <scope>NUCLEOTIDE SEQUENCE</scope>
    <source>
        <strain evidence="2">MF-IS2</strain>
    </source>
</reference>
<dbReference type="OrthoDB" id="3268424at2759"/>
<evidence type="ECO:0000256" key="1">
    <source>
        <dbReference type="SAM" id="Phobius"/>
    </source>
</evidence>
<keyword evidence="1" id="KW-1133">Transmembrane helix</keyword>
<evidence type="ECO:0000313" key="2">
    <source>
        <dbReference type="EMBL" id="KAF9441241.1"/>
    </source>
</evidence>
<accession>A0A9P5X1M8</accession>
<feature type="non-terminal residue" evidence="2">
    <location>
        <position position="83"/>
    </location>
</feature>